<dbReference type="AlphaFoldDB" id="A0A652KPF0"/>
<proteinExistence type="predicted"/>
<reference evidence="1" key="1">
    <citation type="submission" date="2018-10" db="EMBL/GenBank/DDBJ databases">
        <authorList>
            <person name="Hariharan J."/>
            <person name="Choudoir M.J."/>
            <person name="Diebold P."/>
            <person name="Panke-Buisse K."/>
            <person name="Campbell A.N."/>
            <person name="Buckley D.H."/>
        </authorList>
    </citation>
    <scope>NUCLEOTIDE SEQUENCE</scope>
    <source>
        <strain evidence="1">Gb1</strain>
    </source>
</reference>
<name>A0A652KPF0_9ACTN</name>
<dbReference type="Pfam" id="PF16154">
    <property type="entry name" value="DUF4862"/>
    <property type="match status" value="1"/>
</dbReference>
<gene>
    <name evidence="1" type="ORF">EAO74_35380</name>
</gene>
<protein>
    <submittedName>
        <fullName evidence="1">DUF4862 family protein</fullName>
    </submittedName>
</protein>
<dbReference type="InterPro" id="IPR032344">
    <property type="entry name" value="DUF4862"/>
</dbReference>
<comment type="caution">
    <text evidence="1">The sequence shown here is derived from an EMBL/GenBank/DDBJ whole genome shotgun (WGS) entry which is preliminary data.</text>
</comment>
<accession>A0A652KPF0</accession>
<sequence length="316" mass="33754">MNTAQPVALVGAYAALPPQRADQEHFYEGLADRGMADGLEFPFRDGLGEDVRWLAARMRGRFTRSVITLIPGTMMRVGASGAFGLASGDHDGRQAALAFVREARVAAEELNQLTGEQSVSALHIHTAPSTTAVGEMFARSLEELTASAPTEGDWSTRLVLEHCDAYSPVVPGEKRFLSLEEEIPLAHEAGIGITVNWGRSAIEAQDRSRPLAQIIRLASEDLLEGVMFSGAGPTANRYGGPWADAHLPLTEDEPTSLMDAEEVRRCLRAAGGGLSYAGAKIQVPGDATVDERLTTVGHVMRLLSERGTAPAPVRGS</sequence>
<dbReference type="EMBL" id="RDBM01000037">
    <property type="protein sequence ID" value="TXS25547.1"/>
    <property type="molecule type" value="Genomic_DNA"/>
</dbReference>
<evidence type="ECO:0000313" key="1">
    <source>
        <dbReference type="EMBL" id="TXS25547.1"/>
    </source>
</evidence>
<organism evidence="1">
    <name type="scientific">Streptomyces sp. gb1(2016)</name>
    <dbReference type="NCBI Taxonomy" id="1828321"/>
    <lineage>
        <taxon>Bacteria</taxon>
        <taxon>Bacillati</taxon>
        <taxon>Actinomycetota</taxon>
        <taxon>Actinomycetes</taxon>
        <taxon>Kitasatosporales</taxon>
        <taxon>Streptomycetaceae</taxon>
        <taxon>Streptomyces</taxon>
    </lineage>
</organism>
<dbReference type="RefSeq" id="WP_147985740.1">
    <property type="nucleotide sequence ID" value="NZ_RDBM01000037.1"/>
</dbReference>